<dbReference type="RefSeq" id="WP_054745724.1">
    <property type="nucleotide sequence ID" value="NZ_AZCV01000003.1"/>
</dbReference>
<keyword evidence="4 6" id="KW-0067">ATP-binding</keyword>
<dbReference type="GO" id="GO:0005524">
    <property type="term" value="F:ATP binding"/>
    <property type="evidence" value="ECO:0007669"/>
    <property type="project" value="UniProtKB-KW"/>
</dbReference>
<dbReference type="PANTHER" id="PTHR43166:SF4">
    <property type="entry name" value="PHOSPHONATES IMPORT ATP-BINDING PROTEIN PHNC"/>
    <property type="match status" value="1"/>
</dbReference>
<proteinExistence type="inferred from homology"/>
<evidence type="ECO:0000256" key="4">
    <source>
        <dbReference type="ARBA" id="ARBA00022840"/>
    </source>
</evidence>
<dbReference type="PATRIC" id="fig|1423722.3.peg.1120"/>
<keyword evidence="7" id="KW-1185">Reference proteome</keyword>
<comment type="caution">
    <text evidence="6">The sequence shown here is derived from an EMBL/GenBank/DDBJ whole genome shotgun (WGS) entry which is preliminary data.</text>
</comment>
<dbReference type="GO" id="GO:0016887">
    <property type="term" value="F:ATP hydrolysis activity"/>
    <property type="evidence" value="ECO:0007669"/>
    <property type="project" value="InterPro"/>
</dbReference>
<sequence length="211" mass="22736">MLELKQITKRSNNKQILKDVSLTARTGETLTIVGPSGAGKTTLLRVLTGLTSFDAGQVLLDGVDVTGELSTKVGGKIGVVFQDFNLFPQYTALENVSLPLKLVLKMSAADAEQKALELLQRLALTEQQNNYPFELSGGQKQRVAIARALALKPEILCYDEPTSALDPALSSSVAELINGLKLDGITQIVVTHDLAFAEQIADQTFTLEPLQ</sequence>
<dbReference type="Gene3D" id="3.40.50.300">
    <property type="entry name" value="P-loop containing nucleotide triphosphate hydrolases"/>
    <property type="match status" value="1"/>
</dbReference>
<comment type="similarity">
    <text evidence="1">Belongs to the ABC transporter superfamily.</text>
</comment>
<evidence type="ECO:0000313" key="6">
    <source>
        <dbReference type="EMBL" id="KRK37765.1"/>
    </source>
</evidence>
<evidence type="ECO:0000256" key="2">
    <source>
        <dbReference type="ARBA" id="ARBA00022448"/>
    </source>
</evidence>
<reference evidence="6 7" key="1">
    <citation type="journal article" date="2015" name="Genome Announc.">
        <title>Expanding the biotechnology potential of lactobacilli through comparative genomics of 213 strains and associated genera.</title>
        <authorList>
            <person name="Sun Z."/>
            <person name="Harris H.M."/>
            <person name="McCann A."/>
            <person name="Guo C."/>
            <person name="Argimon S."/>
            <person name="Zhang W."/>
            <person name="Yang X."/>
            <person name="Jeffery I.B."/>
            <person name="Cooney J.C."/>
            <person name="Kagawa T.F."/>
            <person name="Liu W."/>
            <person name="Song Y."/>
            <person name="Salvetti E."/>
            <person name="Wrobel A."/>
            <person name="Rasinkangas P."/>
            <person name="Parkhill J."/>
            <person name="Rea M.C."/>
            <person name="O'Sullivan O."/>
            <person name="Ritari J."/>
            <person name="Douillard F.P."/>
            <person name="Paul Ross R."/>
            <person name="Yang R."/>
            <person name="Briner A.E."/>
            <person name="Felis G.E."/>
            <person name="de Vos W.M."/>
            <person name="Barrangou R."/>
            <person name="Klaenhammer T.R."/>
            <person name="Caufield P.W."/>
            <person name="Cui Y."/>
            <person name="Zhang H."/>
            <person name="O'Toole P.W."/>
        </authorList>
    </citation>
    <scope>NUCLEOTIDE SEQUENCE [LARGE SCALE GENOMIC DNA]</scope>
    <source>
        <strain evidence="6 7">DSM 20534</strain>
    </source>
</reference>
<feature type="domain" description="ABC transporter" evidence="5">
    <location>
        <begin position="2"/>
        <end position="210"/>
    </location>
</feature>
<dbReference type="SMART" id="SM00382">
    <property type="entry name" value="AAA"/>
    <property type="match status" value="1"/>
</dbReference>
<dbReference type="InterPro" id="IPR050086">
    <property type="entry name" value="MetN_ABC_transporter-like"/>
</dbReference>
<evidence type="ECO:0000259" key="5">
    <source>
        <dbReference type="PROSITE" id="PS50893"/>
    </source>
</evidence>
<dbReference type="PROSITE" id="PS00211">
    <property type="entry name" value="ABC_TRANSPORTER_1"/>
    <property type="match status" value="1"/>
</dbReference>
<dbReference type="InterPro" id="IPR027417">
    <property type="entry name" value="P-loop_NTPase"/>
</dbReference>
<dbReference type="InterPro" id="IPR017871">
    <property type="entry name" value="ABC_transporter-like_CS"/>
</dbReference>
<evidence type="ECO:0000313" key="7">
    <source>
        <dbReference type="Proteomes" id="UP000050909"/>
    </source>
</evidence>
<dbReference type="InterPro" id="IPR003593">
    <property type="entry name" value="AAA+_ATPase"/>
</dbReference>
<evidence type="ECO:0000256" key="3">
    <source>
        <dbReference type="ARBA" id="ARBA00022741"/>
    </source>
</evidence>
<dbReference type="Proteomes" id="UP000050909">
    <property type="component" value="Unassembled WGS sequence"/>
</dbReference>
<protein>
    <submittedName>
        <fullName evidence="6">Glutamine ABC transporter, ATP-binding protein</fullName>
    </submittedName>
</protein>
<organism evidence="6 7">
    <name type="scientific">Amylolactobacillus amylotrophicus DSM 20534</name>
    <dbReference type="NCBI Taxonomy" id="1423722"/>
    <lineage>
        <taxon>Bacteria</taxon>
        <taxon>Bacillati</taxon>
        <taxon>Bacillota</taxon>
        <taxon>Bacilli</taxon>
        <taxon>Lactobacillales</taxon>
        <taxon>Lactobacillaceae</taxon>
        <taxon>Amylolactobacillus</taxon>
    </lineage>
</organism>
<gene>
    <name evidence="6" type="ORF">FC62_GL001098</name>
</gene>
<accession>A0A0R1GUN5</accession>
<dbReference type="AlphaFoldDB" id="A0A0R1GUN5"/>
<dbReference type="PANTHER" id="PTHR43166">
    <property type="entry name" value="AMINO ACID IMPORT ATP-BINDING PROTEIN"/>
    <property type="match status" value="1"/>
</dbReference>
<dbReference type="Pfam" id="PF00005">
    <property type="entry name" value="ABC_tran"/>
    <property type="match status" value="1"/>
</dbReference>
<evidence type="ECO:0000256" key="1">
    <source>
        <dbReference type="ARBA" id="ARBA00005417"/>
    </source>
</evidence>
<dbReference type="EMBL" id="AZCV01000003">
    <property type="protein sequence ID" value="KRK37765.1"/>
    <property type="molecule type" value="Genomic_DNA"/>
</dbReference>
<keyword evidence="2" id="KW-0813">Transport</keyword>
<dbReference type="SUPFAM" id="SSF52540">
    <property type="entry name" value="P-loop containing nucleoside triphosphate hydrolases"/>
    <property type="match status" value="1"/>
</dbReference>
<dbReference type="PROSITE" id="PS50893">
    <property type="entry name" value="ABC_TRANSPORTER_2"/>
    <property type="match status" value="1"/>
</dbReference>
<name>A0A0R1GUN5_9LACO</name>
<keyword evidence="3" id="KW-0547">Nucleotide-binding</keyword>
<dbReference type="InterPro" id="IPR003439">
    <property type="entry name" value="ABC_transporter-like_ATP-bd"/>
</dbReference>